<comment type="caution">
    <text evidence="1">The sequence shown here is derived from an EMBL/GenBank/DDBJ whole genome shotgun (WGS) entry which is preliminary data.</text>
</comment>
<reference evidence="1" key="1">
    <citation type="submission" date="2020-11" db="EMBL/GenBank/DDBJ databases">
        <authorList>
            <person name="Whitehead M."/>
        </authorList>
    </citation>
    <scope>NUCLEOTIDE SEQUENCE</scope>
    <source>
        <strain evidence="1">EGII</strain>
    </source>
</reference>
<dbReference type="AlphaFoldDB" id="A0A811UJD2"/>
<protein>
    <submittedName>
        <fullName evidence="1">(Mediterranean fruit fly) hypothetical protein</fullName>
    </submittedName>
</protein>
<name>A0A811UJD2_CERCA</name>
<keyword evidence="2" id="KW-1185">Reference proteome</keyword>
<proteinExistence type="predicted"/>
<dbReference type="Proteomes" id="UP000606786">
    <property type="component" value="Unassembled WGS sequence"/>
</dbReference>
<gene>
    <name evidence="1" type="ORF">CCAP1982_LOCUS6564</name>
</gene>
<evidence type="ECO:0000313" key="1">
    <source>
        <dbReference type="EMBL" id="CAD6997947.1"/>
    </source>
</evidence>
<sequence length="75" mass="8671">MASQQQSNMDSASANFEELQQKEITAIPQYGLKLKFDHVWPEKRNQNFRPTFRQTLPLLPLACRPNVTPGRQDVD</sequence>
<evidence type="ECO:0000313" key="2">
    <source>
        <dbReference type="Proteomes" id="UP000606786"/>
    </source>
</evidence>
<dbReference type="EMBL" id="CAJHJT010000012">
    <property type="protein sequence ID" value="CAD6997947.1"/>
    <property type="molecule type" value="Genomic_DNA"/>
</dbReference>
<dbReference type="OrthoDB" id="730489at2759"/>
<organism evidence="1 2">
    <name type="scientific">Ceratitis capitata</name>
    <name type="common">Mediterranean fruit fly</name>
    <name type="synonym">Tephritis capitata</name>
    <dbReference type="NCBI Taxonomy" id="7213"/>
    <lineage>
        <taxon>Eukaryota</taxon>
        <taxon>Metazoa</taxon>
        <taxon>Ecdysozoa</taxon>
        <taxon>Arthropoda</taxon>
        <taxon>Hexapoda</taxon>
        <taxon>Insecta</taxon>
        <taxon>Pterygota</taxon>
        <taxon>Neoptera</taxon>
        <taxon>Endopterygota</taxon>
        <taxon>Diptera</taxon>
        <taxon>Brachycera</taxon>
        <taxon>Muscomorpha</taxon>
        <taxon>Tephritoidea</taxon>
        <taxon>Tephritidae</taxon>
        <taxon>Ceratitis</taxon>
        <taxon>Ceratitis</taxon>
    </lineage>
</organism>
<accession>A0A811UJD2</accession>